<dbReference type="EMBL" id="BDIP01009358">
    <property type="protein sequence ID" value="GIQ92287.1"/>
    <property type="molecule type" value="Genomic_DNA"/>
</dbReference>
<organism evidence="1 2">
    <name type="scientific">Kipferlia bialata</name>
    <dbReference type="NCBI Taxonomy" id="797122"/>
    <lineage>
        <taxon>Eukaryota</taxon>
        <taxon>Metamonada</taxon>
        <taxon>Carpediemonas-like organisms</taxon>
        <taxon>Kipferlia</taxon>
    </lineage>
</organism>
<accession>A0A9K3DCH2</accession>
<evidence type="ECO:0000313" key="2">
    <source>
        <dbReference type="Proteomes" id="UP000265618"/>
    </source>
</evidence>
<sequence length="40" mass="4793">MARDTMRDALDQKRIFEEENQELLSIQNELLDTIQQLTDK</sequence>
<gene>
    <name evidence="1" type="ORF">KIPB_015970</name>
</gene>
<feature type="non-terminal residue" evidence="1">
    <location>
        <position position="1"/>
    </location>
</feature>
<protein>
    <submittedName>
        <fullName evidence="1">Uncharacterized protein</fullName>
    </submittedName>
</protein>
<dbReference type="AlphaFoldDB" id="A0A9K3DCH2"/>
<reference evidence="1 2" key="1">
    <citation type="journal article" date="2018" name="PLoS ONE">
        <title>The draft genome of Kipferlia bialata reveals reductive genome evolution in fornicate parasites.</title>
        <authorList>
            <person name="Tanifuji G."/>
            <person name="Takabayashi S."/>
            <person name="Kume K."/>
            <person name="Takagi M."/>
            <person name="Nakayama T."/>
            <person name="Kamikawa R."/>
            <person name="Inagaki Y."/>
            <person name="Hashimoto T."/>
        </authorList>
    </citation>
    <scope>NUCLEOTIDE SEQUENCE [LARGE SCALE GENOMIC DNA]</scope>
    <source>
        <strain evidence="1">NY0173</strain>
    </source>
</reference>
<comment type="caution">
    <text evidence="1">The sequence shown here is derived from an EMBL/GenBank/DDBJ whole genome shotgun (WGS) entry which is preliminary data.</text>
</comment>
<dbReference type="Proteomes" id="UP000265618">
    <property type="component" value="Unassembled WGS sequence"/>
</dbReference>
<evidence type="ECO:0000313" key="1">
    <source>
        <dbReference type="EMBL" id="GIQ92287.1"/>
    </source>
</evidence>
<keyword evidence="2" id="KW-1185">Reference proteome</keyword>
<name>A0A9K3DCH2_9EUKA</name>
<proteinExistence type="predicted"/>